<keyword evidence="2" id="KW-1185">Reference proteome</keyword>
<gene>
    <name evidence="1" type="ORF">K435DRAFT_608386</name>
</gene>
<dbReference type="OrthoDB" id="3269001at2759"/>
<feature type="non-terminal residue" evidence="1">
    <location>
        <position position="194"/>
    </location>
</feature>
<dbReference type="Proteomes" id="UP000297245">
    <property type="component" value="Unassembled WGS sequence"/>
</dbReference>
<dbReference type="EMBL" id="ML179060">
    <property type="protein sequence ID" value="THV04109.1"/>
    <property type="molecule type" value="Genomic_DNA"/>
</dbReference>
<dbReference type="AlphaFoldDB" id="A0A4S8MNJ0"/>
<organism evidence="1 2">
    <name type="scientific">Dendrothele bispora (strain CBS 962.96)</name>
    <dbReference type="NCBI Taxonomy" id="1314807"/>
    <lineage>
        <taxon>Eukaryota</taxon>
        <taxon>Fungi</taxon>
        <taxon>Dikarya</taxon>
        <taxon>Basidiomycota</taxon>
        <taxon>Agaricomycotina</taxon>
        <taxon>Agaricomycetes</taxon>
        <taxon>Agaricomycetidae</taxon>
        <taxon>Agaricales</taxon>
        <taxon>Agaricales incertae sedis</taxon>
        <taxon>Dendrothele</taxon>
    </lineage>
</organism>
<reference evidence="1 2" key="1">
    <citation type="journal article" date="2019" name="Nat. Ecol. Evol.">
        <title>Megaphylogeny resolves global patterns of mushroom evolution.</title>
        <authorList>
            <person name="Varga T."/>
            <person name="Krizsan K."/>
            <person name="Foldi C."/>
            <person name="Dima B."/>
            <person name="Sanchez-Garcia M."/>
            <person name="Sanchez-Ramirez S."/>
            <person name="Szollosi G.J."/>
            <person name="Szarkandi J.G."/>
            <person name="Papp V."/>
            <person name="Albert L."/>
            <person name="Andreopoulos W."/>
            <person name="Angelini C."/>
            <person name="Antonin V."/>
            <person name="Barry K.W."/>
            <person name="Bougher N.L."/>
            <person name="Buchanan P."/>
            <person name="Buyck B."/>
            <person name="Bense V."/>
            <person name="Catcheside P."/>
            <person name="Chovatia M."/>
            <person name="Cooper J."/>
            <person name="Damon W."/>
            <person name="Desjardin D."/>
            <person name="Finy P."/>
            <person name="Geml J."/>
            <person name="Haridas S."/>
            <person name="Hughes K."/>
            <person name="Justo A."/>
            <person name="Karasinski D."/>
            <person name="Kautmanova I."/>
            <person name="Kiss B."/>
            <person name="Kocsube S."/>
            <person name="Kotiranta H."/>
            <person name="LaButti K.M."/>
            <person name="Lechner B.E."/>
            <person name="Liimatainen K."/>
            <person name="Lipzen A."/>
            <person name="Lukacs Z."/>
            <person name="Mihaltcheva S."/>
            <person name="Morgado L.N."/>
            <person name="Niskanen T."/>
            <person name="Noordeloos M.E."/>
            <person name="Ohm R.A."/>
            <person name="Ortiz-Santana B."/>
            <person name="Ovrebo C."/>
            <person name="Racz N."/>
            <person name="Riley R."/>
            <person name="Savchenko A."/>
            <person name="Shiryaev A."/>
            <person name="Soop K."/>
            <person name="Spirin V."/>
            <person name="Szebenyi C."/>
            <person name="Tomsovsky M."/>
            <person name="Tulloss R.E."/>
            <person name="Uehling J."/>
            <person name="Grigoriev I.V."/>
            <person name="Vagvolgyi C."/>
            <person name="Papp T."/>
            <person name="Martin F.M."/>
            <person name="Miettinen O."/>
            <person name="Hibbett D.S."/>
            <person name="Nagy L.G."/>
        </authorList>
    </citation>
    <scope>NUCLEOTIDE SEQUENCE [LARGE SCALE GENOMIC DNA]</scope>
    <source>
        <strain evidence="1 2">CBS 962.96</strain>
    </source>
</reference>
<evidence type="ECO:0000313" key="1">
    <source>
        <dbReference type="EMBL" id="THV04109.1"/>
    </source>
</evidence>
<accession>A0A4S8MNJ0</accession>
<proteinExistence type="predicted"/>
<sequence length="194" mass="21912">LIGALQKINTDDHIGGSLEGTIMKSQLRVANIRRWLRRPDCPEAIKQLKILFDKCFVPANSSPTTKERVEVKGTHRSYVRFDGVIFSPWATHEGNSNVIYRPSPAAEPVAGRIERIDNVRTPNGVTIRLLVRQNLPLPKSVYDPFHRFPDFPGKTYSSQTKNSLDDIGLDDIVTHAARFDFSHDRSVFCNLSRA</sequence>
<evidence type="ECO:0000313" key="2">
    <source>
        <dbReference type="Proteomes" id="UP000297245"/>
    </source>
</evidence>
<name>A0A4S8MNJ0_DENBC</name>
<protein>
    <submittedName>
        <fullName evidence="1">Uncharacterized protein</fullName>
    </submittedName>
</protein>
<feature type="non-terminal residue" evidence="1">
    <location>
        <position position="1"/>
    </location>
</feature>